<dbReference type="Pfam" id="PF00072">
    <property type="entry name" value="Response_reg"/>
    <property type="match status" value="1"/>
</dbReference>
<dbReference type="FunFam" id="1.10.10.10:FF:000018">
    <property type="entry name" value="DNA-binding response regulator ResD"/>
    <property type="match status" value="1"/>
</dbReference>
<dbReference type="PANTHER" id="PTHR48111:SF2">
    <property type="entry name" value="RESPONSE REGULATOR SAER"/>
    <property type="match status" value="1"/>
</dbReference>
<dbReference type="EMBL" id="QJKK01000010">
    <property type="protein sequence ID" value="RAL22084.1"/>
    <property type="molecule type" value="Genomic_DNA"/>
</dbReference>
<evidence type="ECO:0000313" key="12">
    <source>
        <dbReference type="Proteomes" id="UP000251213"/>
    </source>
</evidence>
<proteinExistence type="predicted"/>
<dbReference type="InterPro" id="IPR001867">
    <property type="entry name" value="OmpR/PhoB-type_DNA-bd"/>
</dbReference>
<dbReference type="CDD" id="cd00383">
    <property type="entry name" value="trans_reg_C"/>
    <property type="match status" value="1"/>
</dbReference>
<dbReference type="FunFam" id="3.40.50.2300:FF:000001">
    <property type="entry name" value="DNA-binding response regulator PhoB"/>
    <property type="match status" value="1"/>
</dbReference>
<dbReference type="SMART" id="SM00448">
    <property type="entry name" value="REC"/>
    <property type="match status" value="1"/>
</dbReference>
<dbReference type="Gene3D" id="6.10.250.690">
    <property type="match status" value="1"/>
</dbReference>
<feature type="DNA-binding region" description="OmpR/PhoB-type" evidence="8">
    <location>
        <begin position="130"/>
        <end position="229"/>
    </location>
</feature>
<evidence type="ECO:0000256" key="7">
    <source>
        <dbReference type="PROSITE-ProRule" id="PRU00169"/>
    </source>
</evidence>
<dbReference type="AlphaFoldDB" id="A0A364K235"/>
<name>A0A364K235_9BACL</name>
<dbReference type="RefSeq" id="WP_113659927.1">
    <property type="nucleotide sequence ID" value="NZ_KZ845672.1"/>
</dbReference>
<gene>
    <name evidence="11" type="ORF">DL897_14925</name>
</gene>
<dbReference type="Pfam" id="PF00486">
    <property type="entry name" value="Trans_reg_C"/>
    <property type="match status" value="1"/>
</dbReference>
<feature type="domain" description="OmpR/PhoB-type" evidence="10">
    <location>
        <begin position="130"/>
        <end position="229"/>
    </location>
</feature>
<dbReference type="PANTHER" id="PTHR48111">
    <property type="entry name" value="REGULATOR OF RPOS"/>
    <property type="match status" value="1"/>
</dbReference>
<dbReference type="GO" id="GO:0005829">
    <property type="term" value="C:cytosol"/>
    <property type="evidence" value="ECO:0007669"/>
    <property type="project" value="TreeGrafter"/>
</dbReference>
<keyword evidence="5 8" id="KW-0238">DNA-binding</keyword>
<dbReference type="Proteomes" id="UP000251213">
    <property type="component" value="Unassembled WGS sequence"/>
</dbReference>
<protein>
    <submittedName>
        <fullName evidence="11">DNA-binding response regulator</fullName>
    </submittedName>
</protein>
<keyword evidence="6" id="KW-0804">Transcription</keyword>
<dbReference type="PROSITE" id="PS51755">
    <property type="entry name" value="OMPR_PHOB"/>
    <property type="match status" value="1"/>
</dbReference>
<feature type="modified residue" description="4-aspartylphosphate" evidence="7">
    <location>
        <position position="53"/>
    </location>
</feature>
<dbReference type="OrthoDB" id="9790442at2"/>
<evidence type="ECO:0000256" key="5">
    <source>
        <dbReference type="ARBA" id="ARBA00023125"/>
    </source>
</evidence>
<dbReference type="PROSITE" id="PS50110">
    <property type="entry name" value="RESPONSE_REGULATORY"/>
    <property type="match status" value="1"/>
</dbReference>
<evidence type="ECO:0000256" key="6">
    <source>
        <dbReference type="ARBA" id="ARBA00023163"/>
    </source>
</evidence>
<dbReference type="InterPro" id="IPR039420">
    <property type="entry name" value="WalR-like"/>
</dbReference>
<dbReference type="GO" id="GO:0000976">
    <property type="term" value="F:transcription cis-regulatory region binding"/>
    <property type="evidence" value="ECO:0007669"/>
    <property type="project" value="TreeGrafter"/>
</dbReference>
<dbReference type="InterPro" id="IPR001789">
    <property type="entry name" value="Sig_transdc_resp-reg_receiver"/>
</dbReference>
<dbReference type="GO" id="GO:0006355">
    <property type="term" value="P:regulation of DNA-templated transcription"/>
    <property type="evidence" value="ECO:0007669"/>
    <property type="project" value="InterPro"/>
</dbReference>
<dbReference type="Gene3D" id="1.10.10.10">
    <property type="entry name" value="Winged helix-like DNA-binding domain superfamily/Winged helix DNA-binding domain"/>
    <property type="match status" value="1"/>
</dbReference>
<accession>A0A364K235</accession>
<keyword evidence="3" id="KW-0902">Two-component regulatory system</keyword>
<feature type="domain" description="Response regulatory" evidence="9">
    <location>
        <begin position="4"/>
        <end position="117"/>
    </location>
</feature>
<dbReference type="SUPFAM" id="SSF52172">
    <property type="entry name" value="CheY-like"/>
    <property type="match status" value="1"/>
</dbReference>
<organism evidence="11 12">
    <name type="scientific">Thermoflavimicrobium daqui</name>
    <dbReference type="NCBI Taxonomy" id="2137476"/>
    <lineage>
        <taxon>Bacteria</taxon>
        <taxon>Bacillati</taxon>
        <taxon>Bacillota</taxon>
        <taxon>Bacilli</taxon>
        <taxon>Bacillales</taxon>
        <taxon>Thermoactinomycetaceae</taxon>
        <taxon>Thermoflavimicrobium</taxon>
    </lineage>
</organism>
<evidence type="ECO:0000313" key="11">
    <source>
        <dbReference type="EMBL" id="RAL22084.1"/>
    </source>
</evidence>
<evidence type="ECO:0000256" key="8">
    <source>
        <dbReference type="PROSITE-ProRule" id="PRU01091"/>
    </source>
</evidence>
<reference evidence="11 12" key="2">
    <citation type="submission" date="2018-06" db="EMBL/GenBank/DDBJ databases">
        <authorList>
            <person name="Zhirakovskaya E."/>
        </authorList>
    </citation>
    <scope>NUCLEOTIDE SEQUENCE [LARGE SCALE GENOMIC DNA]</scope>
    <source>
        <strain evidence="11 12">FBKL4.011</strain>
    </source>
</reference>
<dbReference type="Gene3D" id="3.40.50.2300">
    <property type="match status" value="1"/>
</dbReference>
<reference evidence="11 12" key="1">
    <citation type="submission" date="2018-06" db="EMBL/GenBank/DDBJ databases">
        <title>Thermoflavimicrobium daqus sp. nov., a thermophilic microbe isolated from Moutai-flavour Daqu.</title>
        <authorList>
            <person name="Wang X."/>
            <person name="Zhou H."/>
        </authorList>
    </citation>
    <scope>NUCLEOTIDE SEQUENCE [LARGE SCALE GENOMIC DNA]</scope>
    <source>
        <strain evidence="11 12">FBKL4.011</strain>
    </source>
</reference>
<comment type="caution">
    <text evidence="11">The sequence shown here is derived from an EMBL/GenBank/DDBJ whole genome shotgun (WGS) entry which is preliminary data.</text>
</comment>
<evidence type="ECO:0000256" key="2">
    <source>
        <dbReference type="ARBA" id="ARBA00022553"/>
    </source>
</evidence>
<dbReference type="GO" id="GO:0032993">
    <property type="term" value="C:protein-DNA complex"/>
    <property type="evidence" value="ECO:0007669"/>
    <property type="project" value="TreeGrafter"/>
</dbReference>
<evidence type="ECO:0000256" key="4">
    <source>
        <dbReference type="ARBA" id="ARBA00023015"/>
    </source>
</evidence>
<keyword evidence="2 7" id="KW-0597">Phosphoprotein</keyword>
<dbReference type="GO" id="GO:0000156">
    <property type="term" value="F:phosphorelay response regulator activity"/>
    <property type="evidence" value="ECO:0007669"/>
    <property type="project" value="TreeGrafter"/>
</dbReference>
<evidence type="ECO:0000256" key="1">
    <source>
        <dbReference type="ARBA" id="ARBA00004496"/>
    </source>
</evidence>
<dbReference type="SMART" id="SM00862">
    <property type="entry name" value="Trans_reg_C"/>
    <property type="match status" value="1"/>
</dbReference>
<dbReference type="InterPro" id="IPR036388">
    <property type="entry name" value="WH-like_DNA-bd_sf"/>
</dbReference>
<evidence type="ECO:0000256" key="3">
    <source>
        <dbReference type="ARBA" id="ARBA00023012"/>
    </source>
</evidence>
<comment type="subcellular location">
    <subcellularLocation>
        <location evidence="1">Cytoplasm</location>
    </subcellularLocation>
</comment>
<evidence type="ECO:0000259" key="10">
    <source>
        <dbReference type="PROSITE" id="PS51755"/>
    </source>
</evidence>
<keyword evidence="12" id="KW-1185">Reference proteome</keyword>
<dbReference type="InterPro" id="IPR011006">
    <property type="entry name" value="CheY-like_superfamily"/>
</dbReference>
<keyword evidence="4" id="KW-0805">Transcription regulation</keyword>
<sequence length="235" mass="27035">MQRNILIIDDDIELCRLLKKCMETEGYKADVAHTGIEGLKLINKQDYHLIILDIMMPEMDGISTLTHIRKTKNTPVLMLTAKGDEMDKVLGLKLGADDYLTKPFSLSELTARVQSLIRRYVILGAASQKPHCLTFGSLVIDPAHMRATYNDQDLGLTGKEYDLLYFLASNPGQIFTKKQIYQNVWQDEYAYDDNNIMVHIRRLRKKIEPEPRNPVYILTVWGMGYKFNGDVDNEY</sequence>
<evidence type="ECO:0000259" key="9">
    <source>
        <dbReference type="PROSITE" id="PS50110"/>
    </source>
</evidence>